<keyword evidence="2" id="KW-1185">Reference proteome</keyword>
<name>A0ABS5PP91_9FIRM</name>
<sequence>MDKDKALFEIVEPEGEDSDVVELFDDDGNPVQFNIIATLEVDEQEYAILSNVEDDDEVLIFKVTEEDEEFIFETIDDEEELQAVIEAYNELLDEMES</sequence>
<dbReference type="InterPro" id="IPR009711">
    <property type="entry name" value="UPF0473"/>
</dbReference>
<organism evidence="1 2">
    <name type="scientific">Fusibacter paucivorans</name>
    <dbReference type="NCBI Taxonomy" id="76009"/>
    <lineage>
        <taxon>Bacteria</taxon>
        <taxon>Bacillati</taxon>
        <taxon>Bacillota</taxon>
        <taxon>Clostridia</taxon>
        <taxon>Eubacteriales</taxon>
        <taxon>Eubacteriales Family XII. Incertae Sedis</taxon>
        <taxon>Fusibacter</taxon>
    </lineage>
</organism>
<proteinExistence type="predicted"/>
<protein>
    <submittedName>
        <fullName evidence="1">DUF1292 domain-containing protein</fullName>
    </submittedName>
</protein>
<dbReference type="Proteomes" id="UP000746471">
    <property type="component" value="Unassembled WGS sequence"/>
</dbReference>
<evidence type="ECO:0000313" key="1">
    <source>
        <dbReference type="EMBL" id="MBS7526717.1"/>
    </source>
</evidence>
<comment type="caution">
    <text evidence="1">The sequence shown here is derived from an EMBL/GenBank/DDBJ whole genome shotgun (WGS) entry which is preliminary data.</text>
</comment>
<gene>
    <name evidence="1" type="ORF">KHM83_08510</name>
</gene>
<dbReference type="Pfam" id="PF06949">
    <property type="entry name" value="DUF1292"/>
    <property type="match status" value="1"/>
</dbReference>
<evidence type="ECO:0000313" key="2">
    <source>
        <dbReference type="Proteomes" id="UP000746471"/>
    </source>
</evidence>
<accession>A0ABS5PP91</accession>
<dbReference type="RefSeq" id="WP_213236574.1">
    <property type="nucleotide sequence ID" value="NZ_JAHBCL010000012.1"/>
</dbReference>
<dbReference type="EMBL" id="JAHBCL010000012">
    <property type="protein sequence ID" value="MBS7526717.1"/>
    <property type="molecule type" value="Genomic_DNA"/>
</dbReference>
<reference evidence="1 2" key="1">
    <citation type="submission" date="2021-05" db="EMBL/GenBank/DDBJ databases">
        <title>Fusibacter ferrireducens sp. nov., an anaerobic, sulfur- and Fe-reducing bacterium isolated from the mangrove sediment.</title>
        <authorList>
            <person name="Qiu D."/>
        </authorList>
    </citation>
    <scope>NUCLEOTIDE SEQUENCE [LARGE SCALE GENOMIC DNA]</scope>
    <source>
        <strain evidence="1 2">DSM 12116</strain>
    </source>
</reference>